<dbReference type="PANTHER" id="PTHR17695:SF11">
    <property type="entry name" value="SMALL SUBUNIT PROCESSOME COMPONENT 20 HOMOLOG"/>
    <property type="match status" value="1"/>
</dbReference>
<name>A0A7S1UR21_9STRA</name>
<feature type="compositionally biased region" description="Basic residues" evidence="1">
    <location>
        <begin position="275"/>
        <end position="285"/>
    </location>
</feature>
<feature type="compositionally biased region" description="Polar residues" evidence="1">
    <location>
        <begin position="192"/>
        <end position="205"/>
    </location>
</feature>
<feature type="region of interest" description="Disordered" evidence="1">
    <location>
        <begin position="186"/>
        <end position="205"/>
    </location>
</feature>
<organism evidence="3">
    <name type="scientific">Grammatophora oceanica</name>
    <dbReference type="NCBI Taxonomy" id="210454"/>
    <lineage>
        <taxon>Eukaryota</taxon>
        <taxon>Sar</taxon>
        <taxon>Stramenopiles</taxon>
        <taxon>Ochrophyta</taxon>
        <taxon>Bacillariophyta</taxon>
        <taxon>Fragilariophyceae</taxon>
        <taxon>Fragilariophycidae</taxon>
        <taxon>Rhabdonematales</taxon>
        <taxon>Grammatophoraceae</taxon>
        <taxon>Grammatophora</taxon>
    </lineage>
</organism>
<dbReference type="PANTHER" id="PTHR17695">
    <property type="entry name" value="SMALL SUBUNIT PROCESSOME COMPONENT 20 HOMOLOG"/>
    <property type="match status" value="1"/>
</dbReference>
<protein>
    <recommendedName>
        <fullName evidence="2">U3 small nucleolar RNA-associated protein 20 C-terminal domain-containing protein</fullName>
    </recommendedName>
</protein>
<feature type="domain" description="U3 small nucleolar RNA-associated protein 20 C-terminal" evidence="2">
    <location>
        <begin position="31"/>
        <end position="270"/>
    </location>
</feature>
<gene>
    <name evidence="3" type="ORF">GOCE00092_LOCUS2444</name>
</gene>
<sequence length="285" mass="32413">MATAAPQSLFTNDTTLWHAVVACLLYPHPWVKRVAIRFLGSCLNELEPTSVGEATSEATSWVRKPGLMFSLTRNTCRLIDAKEADLNEELSICIVKVLSWLAQGMVCTPSMFYNTKPDSEIDDRDPTRWLLTRLCHLGRPKGGRRRSTVFKAFAAIASFCGTKVCENQGLVELMLEPLCRSRTEASAMRSGPNASVQESDESTLANDVQQMLEDKCETVYVEALVAVQKRAREKRARRHEEEAMLDATQTAARKIEKQKREKKRRKRRVEENRRKDGRKQKRRVA</sequence>
<dbReference type="EMBL" id="HBGK01004627">
    <property type="protein sequence ID" value="CAD9273536.1"/>
    <property type="molecule type" value="Transcribed_RNA"/>
</dbReference>
<dbReference type="InterPro" id="IPR052575">
    <property type="entry name" value="SSU_processome_comp_20"/>
</dbReference>
<evidence type="ECO:0000259" key="2">
    <source>
        <dbReference type="Pfam" id="PF23099"/>
    </source>
</evidence>
<dbReference type="GO" id="GO:0030686">
    <property type="term" value="C:90S preribosome"/>
    <property type="evidence" value="ECO:0007669"/>
    <property type="project" value="TreeGrafter"/>
</dbReference>
<dbReference type="InterPro" id="IPR057525">
    <property type="entry name" value="UTP20_C"/>
</dbReference>
<evidence type="ECO:0000256" key="1">
    <source>
        <dbReference type="SAM" id="MobiDB-lite"/>
    </source>
</evidence>
<dbReference type="Pfam" id="PF23099">
    <property type="entry name" value="UTP20_C"/>
    <property type="match status" value="1"/>
</dbReference>
<evidence type="ECO:0000313" key="3">
    <source>
        <dbReference type="EMBL" id="CAD9273536.1"/>
    </source>
</evidence>
<dbReference type="AlphaFoldDB" id="A0A7S1UR21"/>
<dbReference type="GO" id="GO:0032040">
    <property type="term" value="C:small-subunit processome"/>
    <property type="evidence" value="ECO:0007669"/>
    <property type="project" value="TreeGrafter"/>
</dbReference>
<reference evidence="3" key="1">
    <citation type="submission" date="2021-01" db="EMBL/GenBank/DDBJ databases">
        <authorList>
            <person name="Corre E."/>
            <person name="Pelletier E."/>
            <person name="Niang G."/>
            <person name="Scheremetjew M."/>
            <person name="Finn R."/>
            <person name="Kale V."/>
            <person name="Holt S."/>
            <person name="Cochrane G."/>
            <person name="Meng A."/>
            <person name="Brown T."/>
            <person name="Cohen L."/>
        </authorList>
    </citation>
    <scope>NUCLEOTIDE SEQUENCE</scope>
    <source>
        <strain evidence="3">CCMP 410</strain>
    </source>
</reference>
<accession>A0A7S1UR21</accession>
<feature type="region of interest" description="Disordered" evidence="1">
    <location>
        <begin position="232"/>
        <end position="285"/>
    </location>
</feature>
<proteinExistence type="predicted"/>